<keyword evidence="3" id="KW-0274">FAD</keyword>
<name>A0A1H6PV80_YARLL</name>
<evidence type="ECO:0000256" key="8">
    <source>
        <dbReference type="ARBA" id="ARBA00041137"/>
    </source>
</evidence>
<proteinExistence type="inferred from homology"/>
<evidence type="ECO:0000256" key="6">
    <source>
        <dbReference type="ARBA" id="ARBA00037941"/>
    </source>
</evidence>
<reference evidence="10 12" key="1">
    <citation type="journal article" date="2016" name="PLoS ONE">
        <title>Sequence Assembly of Yarrowia lipolytica Strain W29/CLIB89 Shows Transposable Element Diversity.</title>
        <authorList>
            <person name="Magnan C."/>
            <person name="Yu J."/>
            <person name="Chang I."/>
            <person name="Jahn E."/>
            <person name="Kanomata Y."/>
            <person name="Wu J."/>
            <person name="Zeller M."/>
            <person name="Oakes M."/>
            <person name="Baldi P."/>
            <person name="Sandmeyer S."/>
        </authorList>
    </citation>
    <scope>NUCLEOTIDE SEQUENCE [LARGE SCALE GENOMIC DNA]</scope>
    <source>
        <strain evidence="10">CLIB89</strain>
        <strain evidence="12">CLIB89(W29)</strain>
    </source>
</reference>
<dbReference type="SUPFAM" id="SSF51905">
    <property type="entry name" value="FAD/NAD(P)-binding domain"/>
    <property type="match status" value="1"/>
</dbReference>
<dbReference type="KEGG" id="yli:2910634"/>
<dbReference type="EMBL" id="CP017556">
    <property type="protein sequence ID" value="AOW03565.1"/>
    <property type="molecule type" value="Genomic_DNA"/>
</dbReference>
<evidence type="ECO:0000313" key="12">
    <source>
        <dbReference type="Proteomes" id="UP000182444"/>
    </source>
</evidence>
<dbReference type="PANTHER" id="PTHR43104">
    <property type="entry name" value="L-2-HYDROXYGLUTARATE DEHYDROGENASE, MITOCHONDRIAL"/>
    <property type="match status" value="1"/>
</dbReference>
<comment type="similarity">
    <text evidence="6">Belongs to the L2HGDH family.</text>
</comment>
<dbReference type="EMBL" id="KZ858963">
    <property type="protein sequence ID" value="RDW27418.1"/>
    <property type="molecule type" value="Genomic_DNA"/>
</dbReference>
<comment type="cofactor">
    <cofactor evidence="1">
        <name>FAD</name>
        <dbReference type="ChEBI" id="CHEBI:57692"/>
    </cofactor>
</comment>
<feature type="domain" description="FAD dependent oxidoreductase" evidence="9">
    <location>
        <begin position="40"/>
        <end position="400"/>
    </location>
</feature>
<dbReference type="eggNOG" id="KOG2665">
    <property type="taxonomic scope" value="Eukaryota"/>
</dbReference>
<accession>A0A1H6PV80</accession>
<comment type="catalytic activity">
    <reaction evidence="5">
        <text>(S)-2-hydroxyglutarate + A = 2-oxoglutarate + AH2</text>
        <dbReference type="Rhea" id="RHEA:21252"/>
        <dbReference type="ChEBI" id="CHEBI:13193"/>
        <dbReference type="ChEBI" id="CHEBI:16782"/>
        <dbReference type="ChEBI" id="CHEBI:16810"/>
        <dbReference type="ChEBI" id="CHEBI:17499"/>
        <dbReference type="EC" id="1.1.99.2"/>
    </reaction>
</comment>
<evidence type="ECO:0000256" key="1">
    <source>
        <dbReference type="ARBA" id="ARBA00001974"/>
    </source>
</evidence>
<sequence>MISRQLIRHVNGGAARFTPSLHIKSFSSTPARSADFSHTIIGGGVVGLAVAASLAKQSPSNSVLLVERNPAVGMETSSRNSEVIHAGIYYPPESLRTELCIRGKELIYSTAQEAGVDLKNCGKWIVAQNDDELSYLEKMHERVSALGVPIEWVSDADRKRLEPDVKATAGALNSPTTGIISAHSLMLYLEGEFENNGGTIALLSDVTGLEYKNNEYLLTVESEGEKSEITSAAVVNSAGLAAPKISNMLLPEDRHVTAYYAKGNYFSYSASKPHTNRLVYPCPSSQASLGTHLTLDLGGRIKFGPDLEWVDSPNDLQVNGSRLDEVYEAVTTYLPTVERQHLQADYAGIRPKITGPDQKGVFQDFVIRQEDDFPGFINLLNIESPGLTSSMAIGEKVAKMV</sequence>
<dbReference type="Proteomes" id="UP000256601">
    <property type="component" value="Unassembled WGS sequence"/>
</dbReference>
<dbReference type="GO" id="GO:0047545">
    <property type="term" value="F:(S)-2-hydroxyglutarate dehydrogenase activity"/>
    <property type="evidence" value="ECO:0007669"/>
    <property type="project" value="UniProtKB-EC"/>
</dbReference>
<dbReference type="Proteomes" id="UP000182444">
    <property type="component" value="Chromosome 1D"/>
</dbReference>
<protein>
    <recommendedName>
        <fullName evidence="8">L-2-hydroxyglutarate dehydrogenase, mitochondrial</fullName>
        <ecNumber evidence="7">1.1.99.2</ecNumber>
    </recommendedName>
</protein>
<dbReference type="RefSeq" id="XP_502399.1">
    <property type="nucleotide sequence ID" value="XM_502399.1"/>
</dbReference>
<dbReference type="Pfam" id="PF01266">
    <property type="entry name" value="DAO"/>
    <property type="match status" value="1"/>
</dbReference>
<keyword evidence="4" id="KW-0560">Oxidoreductase</keyword>
<dbReference type="InterPro" id="IPR006076">
    <property type="entry name" value="FAD-dep_OxRdtase"/>
</dbReference>
<dbReference type="Gene3D" id="3.30.9.10">
    <property type="entry name" value="D-Amino Acid Oxidase, subunit A, domain 2"/>
    <property type="match status" value="1"/>
</dbReference>
<evidence type="ECO:0000256" key="4">
    <source>
        <dbReference type="ARBA" id="ARBA00023002"/>
    </source>
</evidence>
<evidence type="ECO:0000256" key="3">
    <source>
        <dbReference type="ARBA" id="ARBA00022827"/>
    </source>
</evidence>
<dbReference type="AlphaFoldDB" id="A0A1H6PV80"/>
<keyword evidence="2" id="KW-0285">Flavoprotein</keyword>
<evidence type="ECO:0000313" key="10">
    <source>
        <dbReference type="EMBL" id="AOW03565.1"/>
    </source>
</evidence>
<dbReference type="VEuPathDB" id="FungiDB:YALI0_D04312g"/>
<evidence type="ECO:0000313" key="13">
    <source>
        <dbReference type="Proteomes" id="UP000256601"/>
    </source>
</evidence>
<dbReference type="PANTHER" id="PTHR43104:SF4">
    <property type="entry name" value="L-2-HYDROXYGLUTARATE DEHYDROGENASE, MITOCHONDRIAL"/>
    <property type="match status" value="1"/>
</dbReference>
<evidence type="ECO:0000256" key="7">
    <source>
        <dbReference type="ARBA" id="ARBA00038878"/>
    </source>
</evidence>
<dbReference type="OMA" id="GVHFTRM"/>
<evidence type="ECO:0000256" key="5">
    <source>
        <dbReference type="ARBA" id="ARBA00036066"/>
    </source>
</evidence>
<evidence type="ECO:0000256" key="2">
    <source>
        <dbReference type="ARBA" id="ARBA00022630"/>
    </source>
</evidence>
<gene>
    <name evidence="11" type="ORF">B0I71DRAFT_129184</name>
    <name evidence="10" type="ORF">YALI1_D05375g</name>
</gene>
<dbReference type="GeneID" id="2910634"/>
<reference evidence="11 13" key="2">
    <citation type="submission" date="2018-07" db="EMBL/GenBank/DDBJ databases">
        <title>Draft Genome Assemblies for Five Robust Yarrowia lipolytica Strains Exhibiting High Lipid Production and Pentose Sugar Utilization and Sugar Alcohol Secretion from Undetoxified Lignocellulosic Biomass Hydrolysates.</title>
        <authorList>
            <consortium name="DOE Joint Genome Institute"/>
            <person name="Walker C."/>
            <person name="Ryu S."/>
            <person name="Na H."/>
            <person name="Zane M."/>
            <person name="LaButti K."/>
            <person name="Lipzen A."/>
            <person name="Haridas S."/>
            <person name="Barry K."/>
            <person name="Grigoriev I.V."/>
            <person name="Quarterman J."/>
            <person name="Slininger P."/>
            <person name="Dien B."/>
            <person name="Trinh C.T."/>
        </authorList>
    </citation>
    <scope>NUCLEOTIDE SEQUENCE [LARGE SCALE GENOMIC DNA]</scope>
    <source>
        <strain evidence="11 13">YB392</strain>
    </source>
</reference>
<dbReference type="EC" id="1.1.99.2" evidence="7"/>
<organism evidence="10 12">
    <name type="scientific">Yarrowia lipolytica</name>
    <name type="common">Candida lipolytica</name>
    <dbReference type="NCBI Taxonomy" id="4952"/>
    <lineage>
        <taxon>Eukaryota</taxon>
        <taxon>Fungi</taxon>
        <taxon>Dikarya</taxon>
        <taxon>Ascomycota</taxon>
        <taxon>Saccharomycotina</taxon>
        <taxon>Dipodascomycetes</taxon>
        <taxon>Dipodascales</taxon>
        <taxon>Dipodascales incertae sedis</taxon>
        <taxon>Yarrowia</taxon>
    </lineage>
</organism>
<evidence type="ECO:0000259" key="9">
    <source>
        <dbReference type="Pfam" id="PF01266"/>
    </source>
</evidence>
<dbReference type="OrthoDB" id="498204at2759"/>
<dbReference type="VEuPathDB" id="FungiDB:YALI1_D05375g"/>
<dbReference type="Gene3D" id="3.50.50.60">
    <property type="entry name" value="FAD/NAD(P)-binding domain"/>
    <property type="match status" value="1"/>
</dbReference>
<dbReference type="InterPro" id="IPR036188">
    <property type="entry name" value="FAD/NAD-bd_sf"/>
</dbReference>
<evidence type="ECO:0000313" key="11">
    <source>
        <dbReference type="EMBL" id="RDW27418.1"/>
    </source>
</evidence>